<proteinExistence type="inferred from homology"/>
<dbReference type="Proteomes" id="UP000193218">
    <property type="component" value="Unassembled WGS sequence"/>
</dbReference>
<organism evidence="11 12">
    <name type="scientific">Kockovaella imperatae</name>
    <dbReference type="NCBI Taxonomy" id="4999"/>
    <lineage>
        <taxon>Eukaryota</taxon>
        <taxon>Fungi</taxon>
        <taxon>Dikarya</taxon>
        <taxon>Basidiomycota</taxon>
        <taxon>Agaricomycotina</taxon>
        <taxon>Tremellomycetes</taxon>
        <taxon>Tremellales</taxon>
        <taxon>Cuniculitremaceae</taxon>
        <taxon>Kockovaella</taxon>
    </lineage>
</organism>
<protein>
    <recommendedName>
        <fullName evidence="2 8">Aminomethyltransferase</fullName>
        <ecNumber evidence="2 8">2.1.2.10</ecNumber>
    </recommendedName>
    <alternativeName>
        <fullName evidence="5 8">Glycine cleavage system T protein</fullName>
    </alternativeName>
</protein>
<dbReference type="GO" id="GO:0004047">
    <property type="term" value="F:aminomethyltransferase activity"/>
    <property type="evidence" value="ECO:0007669"/>
    <property type="project" value="UniProtKB-EC"/>
</dbReference>
<name>A0A1Y1UR49_9TREE</name>
<keyword evidence="3 8" id="KW-0032">Aminotransferase</keyword>
<dbReference type="RefSeq" id="XP_021874220.1">
    <property type="nucleotide sequence ID" value="XM_022013856.1"/>
</dbReference>
<evidence type="ECO:0000256" key="7">
    <source>
        <dbReference type="PIRSR" id="PIRSR006487-1"/>
    </source>
</evidence>
<evidence type="ECO:0000256" key="5">
    <source>
        <dbReference type="ARBA" id="ARBA00031395"/>
    </source>
</evidence>
<evidence type="ECO:0000256" key="1">
    <source>
        <dbReference type="ARBA" id="ARBA00008609"/>
    </source>
</evidence>
<dbReference type="Pfam" id="PF08669">
    <property type="entry name" value="GCV_T_C"/>
    <property type="match status" value="1"/>
</dbReference>
<dbReference type="NCBIfam" id="NF001567">
    <property type="entry name" value="PRK00389.1"/>
    <property type="match status" value="1"/>
</dbReference>
<dbReference type="NCBIfam" id="TIGR00528">
    <property type="entry name" value="gcvT"/>
    <property type="match status" value="1"/>
</dbReference>
<evidence type="ECO:0000256" key="4">
    <source>
        <dbReference type="ARBA" id="ARBA00022679"/>
    </source>
</evidence>
<dbReference type="Gene3D" id="4.10.1250.10">
    <property type="entry name" value="Aminomethyltransferase fragment"/>
    <property type="match status" value="1"/>
</dbReference>
<keyword evidence="12" id="KW-1185">Reference proteome</keyword>
<evidence type="ECO:0000256" key="2">
    <source>
        <dbReference type="ARBA" id="ARBA00012616"/>
    </source>
</evidence>
<dbReference type="InterPro" id="IPR013977">
    <property type="entry name" value="GcvT_C"/>
</dbReference>
<dbReference type="AlphaFoldDB" id="A0A1Y1UR49"/>
<dbReference type="Gene3D" id="3.30.70.1400">
    <property type="entry name" value="Aminomethyltransferase beta-barrel domains"/>
    <property type="match status" value="1"/>
</dbReference>
<comment type="function">
    <text evidence="8">The glycine cleavage system catalyzes the degradation of glycine.</text>
</comment>
<dbReference type="FunCoup" id="A0A1Y1UR49">
    <property type="interactions" value="253"/>
</dbReference>
<comment type="caution">
    <text evidence="11">The sequence shown here is derived from an EMBL/GenBank/DDBJ whole genome shotgun (WGS) entry which is preliminary data.</text>
</comment>
<dbReference type="Pfam" id="PF01571">
    <property type="entry name" value="GCV_T"/>
    <property type="match status" value="1"/>
</dbReference>
<dbReference type="FunFam" id="2.40.30.110:FF:000002">
    <property type="entry name" value="Aminomethyltransferase"/>
    <property type="match status" value="1"/>
</dbReference>
<keyword evidence="4 8" id="KW-0808">Transferase</keyword>
<comment type="catalytic activity">
    <reaction evidence="6 8">
        <text>N(6)-[(R)-S(8)-aminomethyldihydrolipoyl]-L-lysyl-[protein] + (6S)-5,6,7,8-tetrahydrofolate = N(6)-[(R)-dihydrolipoyl]-L-lysyl-[protein] + (6R)-5,10-methylene-5,6,7,8-tetrahydrofolate + NH4(+)</text>
        <dbReference type="Rhea" id="RHEA:16945"/>
        <dbReference type="Rhea" id="RHEA-COMP:10475"/>
        <dbReference type="Rhea" id="RHEA-COMP:10492"/>
        <dbReference type="ChEBI" id="CHEBI:15636"/>
        <dbReference type="ChEBI" id="CHEBI:28938"/>
        <dbReference type="ChEBI" id="CHEBI:57453"/>
        <dbReference type="ChEBI" id="CHEBI:83100"/>
        <dbReference type="ChEBI" id="CHEBI:83143"/>
        <dbReference type="EC" id="2.1.2.10"/>
    </reaction>
</comment>
<reference evidence="11 12" key="1">
    <citation type="submission" date="2017-03" db="EMBL/GenBank/DDBJ databases">
        <title>Widespread Adenine N6-methylation of Active Genes in Fungi.</title>
        <authorList>
            <consortium name="DOE Joint Genome Institute"/>
            <person name="Mondo S.J."/>
            <person name="Dannebaum R.O."/>
            <person name="Kuo R.C."/>
            <person name="Louie K.B."/>
            <person name="Bewick A.J."/>
            <person name="Labutti K."/>
            <person name="Haridas S."/>
            <person name="Kuo A."/>
            <person name="Salamov A."/>
            <person name="Ahrendt S.R."/>
            <person name="Lau R."/>
            <person name="Bowen B.P."/>
            <person name="Lipzen A."/>
            <person name="Sullivan W."/>
            <person name="Andreopoulos W.B."/>
            <person name="Clum A."/>
            <person name="Lindquist E."/>
            <person name="Daum C."/>
            <person name="Northen T.R."/>
            <person name="Ramamoorthy G."/>
            <person name="Schmitz R.J."/>
            <person name="Gryganskyi A."/>
            <person name="Culley D."/>
            <person name="Magnuson J."/>
            <person name="James T.Y."/>
            <person name="O'Malley M.A."/>
            <person name="Stajich J.E."/>
            <person name="Spatafora J.W."/>
            <person name="Visel A."/>
            <person name="Grigoriev I.V."/>
        </authorList>
    </citation>
    <scope>NUCLEOTIDE SEQUENCE [LARGE SCALE GENOMIC DNA]</scope>
    <source>
        <strain evidence="11 12">NRRL Y-17943</strain>
    </source>
</reference>
<feature type="domain" description="GCVT N-terminal" evidence="9">
    <location>
        <begin position="49"/>
        <end position="312"/>
    </location>
</feature>
<dbReference type="InterPro" id="IPR029043">
    <property type="entry name" value="GcvT/YgfZ_C"/>
</dbReference>
<evidence type="ECO:0000259" key="10">
    <source>
        <dbReference type="Pfam" id="PF08669"/>
    </source>
</evidence>
<dbReference type="EMBL" id="NBSH01000001">
    <property type="protein sequence ID" value="ORX40541.1"/>
    <property type="molecule type" value="Genomic_DNA"/>
</dbReference>
<keyword evidence="8" id="KW-0496">Mitochondrion</keyword>
<dbReference type="Gene3D" id="3.30.1360.120">
    <property type="entry name" value="Probable tRNA modification gtpase trme, domain 1"/>
    <property type="match status" value="1"/>
</dbReference>
<feature type="binding site" evidence="7">
    <location>
        <position position="250"/>
    </location>
    <ligand>
        <name>substrate</name>
    </ligand>
</feature>
<evidence type="ECO:0000313" key="11">
    <source>
        <dbReference type="EMBL" id="ORX40541.1"/>
    </source>
</evidence>
<dbReference type="SUPFAM" id="SSF103025">
    <property type="entry name" value="Folate-binding domain"/>
    <property type="match status" value="1"/>
</dbReference>
<dbReference type="GO" id="GO:0005960">
    <property type="term" value="C:glycine cleavage complex"/>
    <property type="evidence" value="ECO:0007669"/>
    <property type="project" value="InterPro"/>
</dbReference>
<gene>
    <name evidence="11" type="ORF">BD324DRAFT_596077</name>
</gene>
<dbReference type="InterPro" id="IPR028896">
    <property type="entry name" value="GcvT/YgfZ/DmdA"/>
</dbReference>
<comment type="similarity">
    <text evidence="1 8">Belongs to the GcvT family.</text>
</comment>
<dbReference type="GeneID" id="33555664"/>
<comment type="subunit">
    <text evidence="8">The glycine cleavage system is composed of four proteins: P, T, L and H.</text>
</comment>
<dbReference type="GO" id="GO:0006546">
    <property type="term" value="P:glycine catabolic process"/>
    <property type="evidence" value="ECO:0007669"/>
    <property type="project" value="InterPro"/>
</dbReference>
<feature type="domain" description="Aminomethyltransferase C-terminal" evidence="10">
    <location>
        <begin position="338"/>
        <end position="416"/>
    </location>
</feature>
<dbReference type="Gene3D" id="2.40.30.110">
    <property type="entry name" value="Aminomethyltransferase beta-barrel domains"/>
    <property type="match status" value="1"/>
</dbReference>
<dbReference type="InterPro" id="IPR006222">
    <property type="entry name" value="GCVT_N"/>
</dbReference>
<dbReference type="PIRSF" id="PIRSF006487">
    <property type="entry name" value="GcvT"/>
    <property type="match status" value="1"/>
</dbReference>
<dbReference type="GO" id="GO:0005739">
    <property type="term" value="C:mitochondrion"/>
    <property type="evidence" value="ECO:0007669"/>
    <property type="project" value="UniProtKB-SubCell"/>
</dbReference>
<dbReference type="PANTHER" id="PTHR43757:SF2">
    <property type="entry name" value="AMINOMETHYLTRANSFERASE, MITOCHONDRIAL"/>
    <property type="match status" value="1"/>
</dbReference>
<dbReference type="PANTHER" id="PTHR43757">
    <property type="entry name" value="AMINOMETHYLTRANSFERASE"/>
    <property type="match status" value="1"/>
</dbReference>
<evidence type="ECO:0000256" key="6">
    <source>
        <dbReference type="ARBA" id="ARBA00047665"/>
    </source>
</evidence>
<dbReference type="GO" id="GO:0008483">
    <property type="term" value="F:transaminase activity"/>
    <property type="evidence" value="ECO:0007669"/>
    <property type="project" value="UniProtKB-KW"/>
</dbReference>
<dbReference type="InParanoid" id="A0A1Y1UR49"/>
<dbReference type="EC" id="2.1.2.10" evidence="2 8"/>
<keyword evidence="8" id="KW-0809">Transit peptide</keyword>
<evidence type="ECO:0000259" key="9">
    <source>
        <dbReference type="Pfam" id="PF01571"/>
    </source>
</evidence>
<dbReference type="InterPro" id="IPR027266">
    <property type="entry name" value="TrmE/GcvT-like"/>
</dbReference>
<evidence type="ECO:0000313" key="12">
    <source>
        <dbReference type="Proteomes" id="UP000193218"/>
    </source>
</evidence>
<dbReference type="InterPro" id="IPR006223">
    <property type="entry name" value="GcvT"/>
</dbReference>
<evidence type="ECO:0000256" key="8">
    <source>
        <dbReference type="RuleBase" id="RU003981"/>
    </source>
</evidence>
<accession>A0A1Y1UR49</accession>
<dbReference type="OrthoDB" id="10263536at2759"/>
<dbReference type="SUPFAM" id="SSF101790">
    <property type="entry name" value="Aminomethyltransferase beta-barrel domain"/>
    <property type="match status" value="1"/>
</dbReference>
<evidence type="ECO:0000256" key="3">
    <source>
        <dbReference type="ARBA" id="ARBA00022576"/>
    </source>
</evidence>
<dbReference type="STRING" id="4999.A0A1Y1UR49"/>
<sequence length="422" mass="46246">MLSRSLRRAAIFPAEITPRNALRQATRLISRRGIASTAARWQDLRKTPLYEFHVSQSAKMVPFAGFSMPLSYGDIGQVAAHNHVRTAAGIFDVSHMLQHRFTGDSAEAFLMSLCPTSLDALPPFTSSLSVLLNEQGGIIDDMMVTKQSSSEAYYVVTNAGRIKEDKELIREKLRDWNESHQSEPVRWETLDGWGLLALQGPKSAEVLQALIKDVDLTSLKFGKSVFAPVGHDKVKCHIARGGYTGEDGFEISIPPQHTVALTKEIASNPDVMMIGLGARDSLRLEAGMCLYGHDLNEAISPVEAGLTWTIGKERRSEEASPFPGKSRILSEIANGPSRRRVGLQVEGPPAREGSKIFDSTGTQEIGIVTSGIPSPTTGTNIAMGYVASGHHKKGTEVQVEVRKKLRPAFIRPMPFVPPKYYK</sequence>
<dbReference type="FunFam" id="3.30.70.1400:FF:000001">
    <property type="entry name" value="Aminomethyltransferase"/>
    <property type="match status" value="1"/>
</dbReference>
<comment type="subcellular location">
    <subcellularLocation>
        <location evidence="8">Mitochondrion</location>
    </subcellularLocation>
</comment>